<evidence type="ECO:0000313" key="3">
    <source>
        <dbReference type="Proteomes" id="UP000243217"/>
    </source>
</evidence>
<dbReference type="EMBL" id="JNBS01000707">
    <property type="protein sequence ID" value="OQS03962.1"/>
    <property type="molecule type" value="Genomic_DNA"/>
</dbReference>
<dbReference type="AlphaFoldDB" id="A0A1W0A0Z8"/>
<keyword evidence="1" id="KW-0472">Membrane</keyword>
<dbReference type="SUPFAM" id="SSF58100">
    <property type="entry name" value="Bacterial hemolysins"/>
    <property type="match status" value="1"/>
</dbReference>
<evidence type="ECO:0000256" key="1">
    <source>
        <dbReference type="SAM" id="Phobius"/>
    </source>
</evidence>
<name>A0A1W0A0Z8_9STRA</name>
<gene>
    <name evidence="2" type="ORF">THRCLA_03758</name>
</gene>
<keyword evidence="1" id="KW-0812">Transmembrane</keyword>
<comment type="caution">
    <text evidence="2">The sequence shown here is derived from an EMBL/GenBank/DDBJ whole genome shotgun (WGS) entry which is preliminary data.</text>
</comment>
<dbReference type="Pfam" id="PF06109">
    <property type="entry name" value="HlyE"/>
    <property type="match status" value="1"/>
</dbReference>
<keyword evidence="3" id="KW-1185">Reference proteome</keyword>
<proteinExistence type="predicted"/>
<reference evidence="2 3" key="1">
    <citation type="journal article" date="2014" name="Genome Biol. Evol.">
        <title>The secreted proteins of Achlya hypogyna and Thraustotheca clavata identify the ancestral oomycete secretome and reveal gene acquisitions by horizontal gene transfer.</title>
        <authorList>
            <person name="Misner I."/>
            <person name="Blouin N."/>
            <person name="Leonard G."/>
            <person name="Richards T.A."/>
            <person name="Lane C.E."/>
        </authorList>
    </citation>
    <scope>NUCLEOTIDE SEQUENCE [LARGE SCALE GENOMIC DNA]</scope>
    <source>
        <strain evidence="2 3">ATCC 34112</strain>
    </source>
</reference>
<keyword evidence="1" id="KW-1133">Transmembrane helix</keyword>
<dbReference type="OrthoDB" id="78854at2759"/>
<dbReference type="CDD" id="cd22651">
    <property type="entry name" value="HlyE-like"/>
    <property type="match status" value="1"/>
</dbReference>
<dbReference type="STRING" id="74557.A0A1W0A0Z8"/>
<protein>
    <submittedName>
        <fullName evidence="2">Hemolysin E, chromosomal</fullName>
    </submittedName>
</protein>
<dbReference type="Proteomes" id="UP000243217">
    <property type="component" value="Unassembled WGS sequence"/>
</dbReference>
<sequence>MARVLASEQHVDALIAAKTSLDHYNKALDKVVLWDEFQETLDLMTKYQHDHSIQASDVIGDITTLLLNGKDRYYNATRSVFEWCTMTVPLLNAYIRSVSTGKSISLEAQKKLLSKVFSEGVKKMGIAINQLDICSKLLNEATGKLVTLTTQLQNDFNNSSEYFNQQIRNIRVAYGSAIAGSLAIGPIGFAIVVSLAGLVEVTLVRKLRNHFLAIQNDYLTLQKRNKGFANHIILATKQLNKDKSLISDLSTKATEAQVYCDIPDVLMEEMTNAAHDLIHMCENYKQRHGHSH</sequence>
<feature type="transmembrane region" description="Helical" evidence="1">
    <location>
        <begin position="172"/>
        <end position="199"/>
    </location>
</feature>
<dbReference type="GO" id="GO:0044179">
    <property type="term" value="P:hemolysis in another organism"/>
    <property type="evidence" value="ECO:0007669"/>
    <property type="project" value="InterPro"/>
</dbReference>
<dbReference type="Gene3D" id="1.20.1170.10">
    <property type="match status" value="1"/>
</dbReference>
<organism evidence="2 3">
    <name type="scientific">Thraustotheca clavata</name>
    <dbReference type="NCBI Taxonomy" id="74557"/>
    <lineage>
        <taxon>Eukaryota</taxon>
        <taxon>Sar</taxon>
        <taxon>Stramenopiles</taxon>
        <taxon>Oomycota</taxon>
        <taxon>Saprolegniomycetes</taxon>
        <taxon>Saprolegniales</taxon>
        <taxon>Achlyaceae</taxon>
        <taxon>Thraustotheca</taxon>
    </lineage>
</organism>
<dbReference type="InterPro" id="IPR027018">
    <property type="entry name" value="Hemolysin_E"/>
</dbReference>
<accession>A0A1W0A0Z8</accession>
<evidence type="ECO:0000313" key="2">
    <source>
        <dbReference type="EMBL" id="OQS03962.1"/>
    </source>
</evidence>